<dbReference type="PANTHER" id="PTHR47234">
    <property type="match status" value="1"/>
</dbReference>
<evidence type="ECO:0000256" key="5">
    <source>
        <dbReference type="ARBA" id="ARBA00023136"/>
    </source>
</evidence>
<dbReference type="AlphaFoldDB" id="A0A0F9T2C4"/>
<evidence type="ECO:0000256" key="1">
    <source>
        <dbReference type="ARBA" id="ARBA00004571"/>
    </source>
</evidence>
<dbReference type="Gene3D" id="2.40.170.20">
    <property type="entry name" value="TonB-dependent receptor, beta-barrel domain"/>
    <property type="match status" value="1"/>
</dbReference>
<evidence type="ECO:0000256" key="4">
    <source>
        <dbReference type="ARBA" id="ARBA00023077"/>
    </source>
</evidence>
<keyword evidence="2" id="KW-0813">Transport</keyword>
<reference evidence="9" key="1">
    <citation type="journal article" date="2015" name="Nature">
        <title>Complex archaea that bridge the gap between prokaryotes and eukaryotes.</title>
        <authorList>
            <person name="Spang A."/>
            <person name="Saw J.H."/>
            <person name="Jorgensen S.L."/>
            <person name="Zaremba-Niedzwiedzka K."/>
            <person name="Martijn J."/>
            <person name="Lind A.E."/>
            <person name="van Eijk R."/>
            <person name="Schleper C."/>
            <person name="Guy L."/>
            <person name="Ettema T.J."/>
        </authorList>
    </citation>
    <scope>NUCLEOTIDE SEQUENCE</scope>
</reference>
<organism evidence="9">
    <name type="scientific">marine sediment metagenome</name>
    <dbReference type="NCBI Taxonomy" id="412755"/>
    <lineage>
        <taxon>unclassified sequences</taxon>
        <taxon>metagenomes</taxon>
        <taxon>ecological metagenomes</taxon>
    </lineage>
</organism>
<dbReference type="Pfam" id="PF07715">
    <property type="entry name" value="Plug"/>
    <property type="match status" value="1"/>
</dbReference>
<comment type="caution">
    <text evidence="9">The sequence shown here is derived from an EMBL/GenBank/DDBJ whole genome shotgun (WGS) entry which is preliminary data.</text>
</comment>
<keyword evidence="4" id="KW-0798">TonB box</keyword>
<dbReference type="EMBL" id="LAZR01001532">
    <property type="protein sequence ID" value="KKN43141.1"/>
    <property type="molecule type" value="Genomic_DNA"/>
</dbReference>
<evidence type="ECO:0008006" key="10">
    <source>
        <dbReference type="Google" id="ProtNLM"/>
    </source>
</evidence>
<dbReference type="SUPFAM" id="SSF56935">
    <property type="entry name" value="Porins"/>
    <property type="match status" value="1"/>
</dbReference>
<proteinExistence type="predicted"/>
<comment type="subcellular location">
    <subcellularLocation>
        <location evidence="1">Cell outer membrane</location>
        <topology evidence="1">Multi-pass membrane protein</topology>
    </subcellularLocation>
</comment>
<dbReference type="PANTHER" id="PTHR47234:SF3">
    <property type="entry name" value="SECRETIN_TONB SHORT N-TERMINAL DOMAIN-CONTAINING PROTEIN"/>
    <property type="match status" value="1"/>
</dbReference>
<keyword evidence="6" id="KW-0998">Cell outer membrane</keyword>
<evidence type="ECO:0000256" key="2">
    <source>
        <dbReference type="ARBA" id="ARBA00022448"/>
    </source>
</evidence>
<evidence type="ECO:0000313" key="9">
    <source>
        <dbReference type="EMBL" id="KKN43141.1"/>
    </source>
</evidence>
<feature type="domain" description="TonB-dependent receptor plug" evidence="8">
    <location>
        <begin position="77"/>
        <end position="196"/>
    </location>
</feature>
<accession>A0A0F9T2C4</accession>
<keyword evidence="3" id="KW-0812">Transmembrane</keyword>
<keyword evidence="5" id="KW-0472">Membrane</keyword>
<dbReference type="Pfam" id="PF00593">
    <property type="entry name" value="TonB_dep_Rec_b-barrel"/>
    <property type="match status" value="1"/>
</dbReference>
<dbReference type="GO" id="GO:0009279">
    <property type="term" value="C:cell outer membrane"/>
    <property type="evidence" value="ECO:0007669"/>
    <property type="project" value="UniProtKB-SubCell"/>
</dbReference>
<evidence type="ECO:0000259" key="8">
    <source>
        <dbReference type="Pfam" id="PF07715"/>
    </source>
</evidence>
<dbReference type="InterPro" id="IPR000531">
    <property type="entry name" value="Beta-barrel_TonB"/>
</dbReference>
<evidence type="ECO:0000256" key="3">
    <source>
        <dbReference type="ARBA" id="ARBA00022692"/>
    </source>
</evidence>
<dbReference type="InterPro" id="IPR039426">
    <property type="entry name" value="TonB-dep_rcpt-like"/>
</dbReference>
<name>A0A0F9T2C4_9ZZZZ</name>
<evidence type="ECO:0000259" key="7">
    <source>
        <dbReference type="Pfam" id="PF00593"/>
    </source>
</evidence>
<gene>
    <name evidence="9" type="ORF">LCGC14_0706160</name>
</gene>
<dbReference type="PROSITE" id="PS52016">
    <property type="entry name" value="TONB_DEPENDENT_REC_3"/>
    <property type="match status" value="1"/>
</dbReference>
<sequence length="870" mass="93431">MFATGCEYHNHTHIIRTQKNRVVTMPTYRLNTLAVAVAFAFSAPSIVNAEEAPVQAAKNIEQISVLGSRVSNRTSTESSSPIDLIDADDLTKGGFTELGQSLQATAPSFNFSRTQVSDGSDLFRPATLRGLQPDQTLVLVNGKRRHNQSIFGLNGTVGAGAAGTDMNAIPLTALKGVEVLRDGAAAQYGSDAIAGVINLSLNNSTGITTGFVQYGGTSEGDGDTISAGLNRGFDIGSEGGFINLSLEYRDADGTNRAERDTGGSLDVEPGTLSDDVRWSQGNSESEFTSLFYNMALPMGDGELYSFGGYSERTALGNGFYRNFNEASKNVTQVYSDGFLPRIYNEAQDISVAVGFKGDINPDWNYDVSAVYGENQYDFTSRNTINASYAAEYLFNNPSASDADIAANSGPSGGYSGGFRFDQTTVNLDVNGIVDIGRSEPLYVTVGAEYRKENYEIVAGDEASYACGLANTDTSYPSVNDPDQFAECGFQAYNGLRPEATNDSDRNSYAVYVDVETMVTDAWNVSGALRYEDFSDAGDDLIGKLATRYEFSDDFAVRGAVSTGFRAPSLQQSGYTAFTTNLGSDGTLTQSFTANTGTAFPSALGVDSLELETSTNYSAGFVYDVTSELSLTVDFYRVEIEDRITLGSLLSADDVSFSGDAVAALQATGAVQANYFSNSVDSTTQGVDIIASYRTDVEGGNFGVTFAGNLNDTKIDGVNAEDGIPEAVAFDDLQRSFFTDGQPSERATLTFDYERDAYTSTIRFNYFGETDVKYFGNDHISLPGELSPTGSFKPTSTVESAVLVDLNVSYQINDMFALSVGADNVFDETPDELGDDEVLNFITNGAFKYPVRALPYGFDGRTYYAKVSFSF</sequence>
<dbReference type="Gene3D" id="2.170.130.10">
    <property type="entry name" value="TonB-dependent receptor, plug domain"/>
    <property type="match status" value="1"/>
</dbReference>
<dbReference type="InterPro" id="IPR012910">
    <property type="entry name" value="Plug_dom"/>
</dbReference>
<dbReference type="InterPro" id="IPR037066">
    <property type="entry name" value="Plug_dom_sf"/>
</dbReference>
<feature type="domain" description="TonB-dependent receptor-like beta-barrel" evidence="7">
    <location>
        <begin position="303"/>
        <end position="824"/>
    </location>
</feature>
<protein>
    <recommendedName>
        <fullName evidence="10">Ligand-gated channel protein</fullName>
    </recommendedName>
</protein>
<dbReference type="InterPro" id="IPR036942">
    <property type="entry name" value="Beta-barrel_TonB_sf"/>
</dbReference>
<evidence type="ECO:0000256" key="6">
    <source>
        <dbReference type="ARBA" id="ARBA00023237"/>
    </source>
</evidence>